<feature type="signal peptide" evidence="1">
    <location>
        <begin position="1"/>
        <end position="19"/>
    </location>
</feature>
<sequence length="150" mass="16448">MRTKLLLIPMFLGASPALAQAPVAPKAAPDTAQIQRVLNDPAMADRMARVMQAMSRSFMNLPVGEVQAAVEGRAPTAAERRMTVRDMGRRDNRNFERDVQQQMANARPMLEQGMKALGEALPAMMQGMTKAGEAIERATANLPDPTYPKR</sequence>
<dbReference type="KEGG" id="slut:H9L13_03755"/>
<gene>
    <name evidence="2" type="ORF">H9L13_03755</name>
</gene>
<keyword evidence="1" id="KW-0732">Signal</keyword>
<organism evidence="2 3">
    <name type="scientific">Sphingomonas lutea</name>
    <dbReference type="NCBI Taxonomy" id="1045317"/>
    <lineage>
        <taxon>Bacteria</taxon>
        <taxon>Pseudomonadati</taxon>
        <taxon>Pseudomonadota</taxon>
        <taxon>Alphaproteobacteria</taxon>
        <taxon>Sphingomonadales</taxon>
        <taxon>Sphingomonadaceae</taxon>
        <taxon>Sphingomonas</taxon>
    </lineage>
</organism>
<name>A0A7G9SJK6_9SPHN</name>
<reference evidence="2 3" key="1">
    <citation type="submission" date="2020-08" db="EMBL/GenBank/DDBJ databases">
        <title>Genome sequence of Sphingomonas lutea KCTC 23642T.</title>
        <authorList>
            <person name="Hyun D.-W."/>
            <person name="Bae J.-W."/>
        </authorList>
    </citation>
    <scope>NUCLEOTIDE SEQUENCE [LARGE SCALE GENOMIC DNA]</scope>
    <source>
        <strain evidence="2 3">KCTC 23642</strain>
    </source>
</reference>
<evidence type="ECO:0000313" key="3">
    <source>
        <dbReference type="Proteomes" id="UP000515971"/>
    </source>
</evidence>
<dbReference type="Proteomes" id="UP000515971">
    <property type="component" value="Chromosome"/>
</dbReference>
<proteinExistence type="predicted"/>
<evidence type="ECO:0008006" key="4">
    <source>
        <dbReference type="Google" id="ProtNLM"/>
    </source>
</evidence>
<dbReference type="RefSeq" id="WP_187539161.1">
    <property type="nucleotide sequence ID" value="NZ_BAABJT010000001.1"/>
</dbReference>
<accession>A0A7G9SJK6</accession>
<dbReference type="EMBL" id="CP060718">
    <property type="protein sequence ID" value="QNN68031.1"/>
    <property type="molecule type" value="Genomic_DNA"/>
</dbReference>
<dbReference type="AlphaFoldDB" id="A0A7G9SJK6"/>
<protein>
    <recommendedName>
        <fullName evidence="4">Spy/CpxP family protein refolding chaperone</fullName>
    </recommendedName>
</protein>
<evidence type="ECO:0000256" key="1">
    <source>
        <dbReference type="SAM" id="SignalP"/>
    </source>
</evidence>
<feature type="chain" id="PRO_5028823901" description="Spy/CpxP family protein refolding chaperone" evidence="1">
    <location>
        <begin position="20"/>
        <end position="150"/>
    </location>
</feature>
<keyword evidence="3" id="KW-1185">Reference proteome</keyword>
<evidence type="ECO:0000313" key="2">
    <source>
        <dbReference type="EMBL" id="QNN68031.1"/>
    </source>
</evidence>